<organism evidence="6 7">
    <name type="scientific">Vigna mungo</name>
    <name type="common">Black gram</name>
    <name type="synonym">Phaseolus mungo</name>
    <dbReference type="NCBI Taxonomy" id="3915"/>
    <lineage>
        <taxon>Eukaryota</taxon>
        <taxon>Viridiplantae</taxon>
        <taxon>Streptophyta</taxon>
        <taxon>Embryophyta</taxon>
        <taxon>Tracheophyta</taxon>
        <taxon>Spermatophyta</taxon>
        <taxon>Magnoliopsida</taxon>
        <taxon>eudicotyledons</taxon>
        <taxon>Gunneridae</taxon>
        <taxon>Pentapetalae</taxon>
        <taxon>rosids</taxon>
        <taxon>fabids</taxon>
        <taxon>Fabales</taxon>
        <taxon>Fabaceae</taxon>
        <taxon>Papilionoideae</taxon>
        <taxon>50 kb inversion clade</taxon>
        <taxon>NPAAA clade</taxon>
        <taxon>indigoferoid/millettioid clade</taxon>
        <taxon>Phaseoleae</taxon>
        <taxon>Vigna</taxon>
    </lineage>
</organism>
<feature type="domain" description="Response regulatory" evidence="5">
    <location>
        <begin position="18"/>
        <end position="138"/>
    </location>
</feature>
<dbReference type="PANTHER" id="PTHR43874:SF206">
    <property type="entry name" value="RESPONSE REGULATOR RECEIVER DOMAIN PROTEIN"/>
    <property type="match status" value="1"/>
</dbReference>
<dbReference type="Proteomes" id="UP001374535">
    <property type="component" value="Chromosome 1"/>
</dbReference>
<evidence type="ECO:0000259" key="5">
    <source>
        <dbReference type="PROSITE" id="PS50110"/>
    </source>
</evidence>
<keyword evidence="1" id="KW-0902">Two-component regulatory system</keyword>
<evidence type="ECO:0000256" key="3">
    <source>
        <dbReference type="ARBA" id="ARBA00023163"/>
    </source>
</evidence>
<evidence type="ECO:0000256" key="2">
    <source>
        <dbReference type="ARBA" id="ARBA00023015"/>
    </source>
</evidence>
<keyword evidence="3" id="KW-0804">Transcription</keyword>
<dbReference type="InterPro" id="IPR001789">
    <property type="entry name" value="Sig_transdc_resp-reg_receiver"/>
</dbReference>
<keyword evidence="7" id="KW-1185">Reference proteome</keyword>
<reference evidence="6 7" key="1">
    <citation type="journal article" date="2023" name="Life. Sci Alliance">
        <title>Evolutionary insights into 3D genome organization and epigenetic landscape of Vigna mungo.</title>
        <authorList>
            <person name="Junaid A."/>
            <person name="Singh B."/>
            <person name="Bhatia S."/>
        </authorList>
    </citation>
    <scope>NUCLEOTIDE SEQUENCE [LARGE SCALE GENOMIC DNA]</scope>
    <source>
        <strain evidence="6">Urdbean</strain>
    </source>
</reference>
<dbReference type="AlphaFoldDB" id="A0AAQ3PEH3"/>
<dbReference type="EMBL" id="CP144700">
    <property type="protein sequence ID" value="WVZ26247.1"/>
    <property type="molecule type" value="Genomic_DNA"/>
</dbReference>
<evidence type="ECO:0000313" key="6">
    <source>
        <dbReference type="EMBL" id="WVZ26247.1"/>
    </source>
</evidence>
<accession>A0AAQ3PEH3</accession>
<dbReference type="PANTHER" id="PTHR43874">
    <property type="entry name" value="TWO-COMPONENT RESPONSE REGULATOR"/>
    <property type="match status" value="1"/>
</dbReference>
<dbReference type="GO" id="GO:0009736">
    <property type="term" value="P:cytokinin-activated signaling pathway"/>
    <property type="evidence" value="ECO:0007669"/>
    <property type="project" value="InterPro"/>
</dbReference>
<keyword evidence="2" id="KW-0805">Transcription regulation</keyword>
<proteinExistence type="predicted"/>
<evidence type="ECO:0000256" key="4">
    <source>
        <dbReference type="PROSITE-ProRule" id="PRU00169"/>
    </source>
</evidence>
<sequence>MAGISKKDIIDRFPSNLNILVIDTDIEVLEFIEKTYKGSHQVIICTESSRAVDLLLRKEIDIHLIIMELHMPMMDGYEFLEFLNKEEMDVPLIIMSEKKEAFQDTKLCIMKAIELGACYNWVKPLTEGYLRTFWVPMLRHYENWHIRKNIERSETSYGSEFSSHREADDD</sequence>
<gene>
    <name evidence="6" type="ORF">V8G54_004791</name>
</gene>
<dbReference type="Gene3D" id="3.40.50.2300">
    <property type="match status" value="1"/>
</dbReference>
<dbReference type="InterPro" id="IPR011006">
    <property type="entry name" value="CheY-like_superfamily"/>
</dbReference>
<evidence type="ECO:0000256" key="1">
    <source>
        <dbReference type="ARBA" id="ARBA00023012"/>
    </source>
</evidence>
<protein>
    <recommendedName>
        <fullName evidence="5">Response regulatory domain-containing protein</fullName>
    </recommendedName>
</protein>
<evidence type="ECO:0000313" key="7">
    <source>
        <dbReference type="Proteomes" id="UP001374535"/>
    </source>
</evidence>
<name>A0AAQ3PEH3_VIGMU</name>
<comment type="caution">
    <text evidence="4">Lacks conserved residue(s) required for the propagation of feature annotation.</text>
</comment>
<dbReference type="GO" id="GO:0000160">
    <property type="term" value="P:phosphorelay signal transduction system"/>
    <property type="evidence" value="ECO:0007669"/>
    <property type="project" value="UniProtKB-KW"/>
</dbReference>
<dbReference type="Pfam" id="PF00072">
    <property type="entry name" value="Response_reg"/>
    <property type="match status" value="1"/>
</dbReference>
<dbReference type="SMART" id="SM00448">
    <property type="entry name" value="REC"/>
    <property type="match status" value="1"/>
</dbReference>
<dbReference type="InterPro" id="IPR045279">
    <property type="entry name" value="ARR-like"/>
</dbReference>
<dbReference type="SUPFAM" id="SSF52172">
    <property type="entry name" value="CheY-like"/>
    <property type="match status" value="1"/>
</dbReference>
<dbReference type="PROSITE" id="PS50110">
    <property type="entry name" value="RESPONSE_REGULATORY"/>
    <property type="match status" value="1"/>
</dbReference>